<accession>A0A815G6X9</accession>
<evidence type="ECO:0000313" key="12">
    <source>
        <dbReference type="Proteomes" id="UP000663855"/>
    </source>
</evidence>
<dbReference type="InterPro" id="IPR019467">
    <property type="entry name" value="Hat1_N"/>
</dbReference>
<dbReference type="InterPro" id="IPR013523">
    <property type="entry name" value="Hist_AcTrfase_HAT1_C"/>
</dbReference>
<evidence type="ECO:0000259" key="10">
    <source>
        <dbReference type="Pfam" id="PF21183"/>
    </source>
</evidence>
<dbReference type="GO" id="GO:0031509">
    <property type="term" value="P:subtelomeric heterochromatin formation"/>
    <property type="evidence" value="ECO:0007669"/>
    <property type="project" value="InterPro"/>
</dbReference>
<reference evidence="11" key="1">
    <citation type="submission" date="2021-02" db="EMBL/GenBank/DDBJ databases">
        <authorList>
            <person name="Nowell W R."/>
        </authorList>
    </citation>
    <scope>NUCLEOTIDE SEQUENCE</scope>
</reference>
<dbReference type="SUPFAM" id="SSF55729">
    <property type="entry name" value="Acyl-CoA N-acyltransferases (Nat)"/>
    <property type="match status" value="1"/>
</dbReference>
<keyword evidence="5" id="KW-0808">Transferase</keyword>
<keyword evidence="6" id="KW-0539">Nucleus</keyword>
<dbReference type="PANTHER" id="PTHR12046">
    <property type="entry name" value="HISTONE ACETYLTRANSFERASE TYPE B CATALYTIC SUBUNIT"/>
    <property type="match status" value="1"/>
</dbReference>
<dbReference type="EMBL" id="CAJNOV010008698">
    <property type="protein sequence ID" value="CAF1334603.1"/>
    <property type="molecule type" value="Genomic_DNA"/>
</dbReference>
<evidence type="ECO:0000256" key="4">
    <source>
        <dbReference type="ARBA" id="ARBA00021268"/>
    </source>
</evidence>
<dbReference type="GO" id="GO:0004402">
    <property type="term" value="F:histone acetyltransferase activity"/>
    <property type="evidence" value="ECO:0007669"/>
    <property type="project" value="InterPro"/>
</dbReference>
<dbReference type="EC" id="2.3.1.48" evidence="3"/>
<evidence type="ECO:0000256" key="5">
    <source>
        <dbReference type="ARBA" id="ARBA00022679"/>
    </source>
</evidence>
<evidence type="ECO:0000313" key="11">
    <source>
        <dbReference type="EMBL" id="CAF1334603.1"/>
    </source>
</evidence>
<comment type="caution">
    <text evidence="11">The sequence shown here is derived from an EMBL/GenBank/DDBJ whole genome shotgun (WGS) entry which is preliminary data.</text>
</comment>
<evidence type="ECO:0000256" key="3">
    <source>
        <dbReference type="ARBA" id="ARBA00013184"/>
    </source>
</evidence>
<dbReference type="GO" id="GO:0005634">
    <property type="term" value="C:nucleus"/>
    <property type="evidence" value="ECO:0007669"/>
    <property type="project" value="UniProtKB-SubCell"/>
</dbReference>
<evidence type="ECO:0000256" key="7">
    <source>
        <dbReference type="ARBA" id="ARBA00023315"/>
    </source>
</evidence>
<evidence type="ECO:0000259" key="9">
    <source>
        <dbReference type="Pfam" id="PF10394"/>
    </source>
</evidence>
<dbReference type="Proteomes" id="UP000663855">
    <property type="component" value="Unassembled WGS sequence"/>
</dbReference>
<name>A0A815G6X9_9BILA</name>
<dbReference type="InterPro" id="IPR037113">
    <property type="entry name" value="Hat1_N_sf"/>
</dbReference>
<dbReference type="GO" id="GO:0000781">
    <property type="term" value="C:chromosome, telomeric region"/>
    <property type="evidence" value="ECO:0007669"/>
    <property type="project" value="GOC"/>
</dbReference>
<dbReference type="Gene3D" id="3.40.630.30">
    <property type="match status" value="1"/>
</dbReference>
<sequence>MDLNEQGILLPAPLRVFDCSANEIISFKLIRSEKDLNEKNEFGPEFTHQIFGENERIFGYKNLKVDIYCLSSSLNFYLNIDYDEKINPKKYNQFKADDLVESLNQWIPLSTTTNLDLFLSKLKNENEYLPFGEQILTYELQGEKKSLSYSINRVNQNFCDDKKFVERQVLILPPYQRKGHGRRLLTAIYNDLRKDSRVQDITAEDPSDEFVALRDLVSLELCHKYLPDLFSKESILKTNRLTKEMIEKARDICKLTKQEIRRVYEICFLQSININDEEQMKIFRLLVKQRLYEPLQFDKRRRLQLADPTLEALATDPEKRKKYLSTQYEYVLEHYENILRAFDKYKD</sequence>
<evidence type="ECO:0000256" key="8">
    <source>
        <dbReference type="ARBA" id="ARBA00048017"/>
    </source>
</evidence>
<dbReference type="AlphaFoldDB" id="A0A815G6X9"/>
<comment type="similarity">
    <text evidence="2">Belongs to the HAT1 family.</text>
</comment>
<organism evidence="11 12">
    <name type="scientific">Rotaria magnacalcarata</name>
    <dbReference type="NCBI Taxonomy" id="392030"/>
    <lineage>
        <taxon>Eukaryota</taxon>
        <taxon>Metazoa</taxon>
        <taxon>Spiralia</taxon>
        <taxon>Gnathifera</taxon>
        <taxon>Rotifera</taxon>
        <taxon>Eurotatoria</taxon>
        <taxon>Bdelloidea</taxon>
        <taxon>Philodinida</taxon>
        <taxon>Philodinidae</taxon>
        <taxon>Rotaria</taxon>
    </lineage>
</organism>
<dbReference type="InterPro" id="IPR017380">
    <property type="entry name" value="Hist_AcTrfase_B-typ_cat-su"/>
</dbReference>
<evidence type="ECO:0000256" key="2">
    <source>
        <dbReference type="ARBA" id="ARBA00010543"/>
    </source>
</evidence>
<dbReference type="Gene3D" id="1.10.10.390">
    <property type="match status" value="1"/>
</dbReference>
<evidence type="ECO:0000256" key="6">
    <source>
        <dbReference type="ARBA" id="ARBA00023242"/>
    </source>
</evidence>
<comment type="catalytic activity">
    <reaction evidence="8">
        <text>L-lysyl-[protein] + acetyl-CoA = N(6)-acetyl-L-lysyl-[protein] + CoA + H(+)</text>
        <dbReference type="Rhea" id="RHEA:45948"/>
        <dbReference type="Rhea" id="RHEA-COMP:9752"/>
        <dbReference type="Rhea" id="RHEA-COMP:10731"/>
        <dbReference type="ChEBI" id="CHEBI:15378"/>
        <dbReference type="ChEBI" id="CHEBI:29969"/>
        <dbReference type="ChEBI" id="CHEBI:57287"/>
        <dbReference type="ChEBI" id="CHEBI:57288"/>
        <dbReference type="ChEBI" id="CHEBI:61930"/>
        <dbReference type="EC" id="2.3.1.48"/>
    </reaction>
</comment>
<dbReference type="Pfam" id="PF10394">
    <property type="entry name" value="Hat1_N"/>
    <property type="match status" value="1"/>
</dbReference>
<proteinExistence type="inferred from homology"/>
<protein>
    <recommendedName>
        <fullName evidence="4">Histone acetyltransferase type B catalytic subunit</fullName>
        <ecNumber evidence="3">2.3.1.48</ecNumber>
    </recommendedName>
</protein>
<gene>
    <name evidence="11" type="ORF">CJN711_LOCUS18607</name>
</gene>
<feature type="domain" description="Histone acetyl transferase HAT1 N-terminal" evidence="9">
    <location>
        <begin position="19"/>
        <end position="166"/>
    </location>
</feature>
<keyword evidence="7" id="KW-0012">Acyltransferase</keyword>
<dbReference type="InterPro" id="IPR048776">
    <property type="entry name" value="HAT1_C"/>
</dbReference>
<dbReference type="Pfam" id="PF21183">
    <property type="entry name" value="HAT1_C"/>
    <property type="match status" value="1"/>
</dbReference>
<feature type="domain" description="Histone acetyltransferase type B catalytic subunit C-terminal" evidence="10">
    <location>
        <begin position="214"/>
        <end position="266"/>
    </location>
</feature>
<comment type="subcellular location">
    <subcellularLocation>
        <location evidence="1">Nucleus</location>
    </subcellularLocation>
</comment>
<evidence type="ECO:0000256" key="1">
    <source>
        <dbReference type="ARBA" id="ARBA00004123"/>
    </source>
</evidence>
<dbReference type="InterPro" id="IPR016181">
    <property type="entry name" value="Acyl_CoA_acyltransferase"/>
</dbReference>
<dbReference type="Gene3D" id="3.90.360.10">
    <property type="entry name" value="Histone acetyl transferase 1 (HAT1), N-terminal domain"/>
    <property type="match status" value="1"/>
</dbReference>
<dbReference type="GO" id="GO:0042393">
    <property type="term" value="F:histone binding"/>
    <property type="evidence" value="ECO:0007669"/>
    <property type="project" value="InterPro"/>
</dbReference>